<evidence type="ECO:0000313" key="2">
    <source>
        <dbReference type="EMBL" id="GIL81751.1"/>
    </source>
</evidence>
<feature type="region of interest" description="Disordered" evidence="1">
    <location>
        <begin position="386"/>
        <end position="462"/>
    </location>
</feature>
<dbReference type="OrthoDB" id="533531at2759"/>
<feature type="compositionally biased region" description="Low complexity" evidence="1">
    <location>
        <begin position="410"/>
        <end position="436"/>
    </location>
</feature>
<dbReference type="EMBL" id="BNCQ01000002">
    <property type="protein sequence ID" value="GIL95310.1"/>
    <property type="molecule type" value="Genomic_DNA"/>
</dbReference>
<feature type="compositionally biased region" description="Basic residues" evidence="1">
    <location>
        <begin position="497"/>
        <end position="509"/>
    </location>
</feature>
<sequence length="564" mass="62426">MLEYFLAMRAERFIGNSVSTFAALGLLERRRRGQWAAYYNGGNIPLASLMPGLHRLPWVFTYNSWSPDYEYMLRGAVRSALATHSFTPYCIFQGDASSPIAAWLRSQGVRLITHTPAWREQLLEKARVRAKDNVHHSHLFKTPDMLVATFQRVDLPVVPVLDQYTYVLYTDADVYFRKPIRLDDFGLPLPNSVSMSYEFVDTFPYNAGVIVANLPTMRQNYAAFIAMMLANDNGLYYTNYGPADQGIMNKFYETDLRGRMLSQVFNTKPYNAFDPNAFIVHFHGPKPHELLSFITTGKCDFFTVCESSFLNGLCTYTGEWVQWVYDDLEALRLEDACAWLGTPAVAQLFKRKWNLQGDLGTAGTATAVSGAAAAVPVANRTEFTQADDFGASSRRSRGNTAGYGDGTGTGASSESTLATSASASPNQAAVAAVTATDSGGDTKTAAWQLQQQQQPTRDPQRLGRMRRALMQNVAQREEAEVAAQRRAAEGGNANRALHQHRHHWHRQHHKVEGGGAAGSDRQKEGSHADEGQGLTDFDRFRAVTADEAALEEAWETPAASSASQ</sequence>
<keyword evidence="4" id="KW-1185">Reference proteome</keyword>
<organism evidence="2 4">
    <name type="scientific">Volvox reticuliferus</name>
    <dbReference type="NCBI Taxonomy" id="1737510"/>
    <lineage>
        <taxon>Eukaryota</taxon>
        <taxon>Viridiplantae</taxon>
        <taxon>Chlorophyta</taxon>
        <taxon>core chlorophytes</taxon>
        <taxon>Chlorophyceae</taxon>
        <taxon>CS clade</taxon>
        <taxon>Chlamydomonadales</taxon>
        <taxon>Volvocaceae</taxon>
        <taxon>Volvox</taxon>
    </lineage>
</organism>
<evidence type="ECO:0000256" key="1">
    <source>
        <dbReference type="SAM" id="MobiDB-lite"/>
    </source>
</evidence>
<dbReference type="AlphaFoldDB" id="A0A8J4CH65"/>
<dbReference type="Proteomes" id="UP000722791">
    <property type="component" value="Unassembled WGS sequence"/>
</dbReference>
<name>A0A8J4CH65_9CHLO</name>
<evidence type="ECO:0000313" key="4">
    <source>
        <dbReference type="Proteomes" id="UP000747110"/>
    </source>
</evidence>
<comment type="caution">
    <text evidence="2">The sequence shown here is derived from an EMBL/GenBank/DDBJ whole genome shotgun (WGS) entry which is preliminary data.</text>
</comment>
<dbReference type="Proteomes" id="UP000747110">
    <property type="component" value="Unassembled WGS sequence"/>
</dbReference>
<feature type="compositionally biased region" description="Low complexity" evidence="1">
    <location>
        <begin position="482"/>
        <end position="496"/>
    </location>
</feature>
<dbReference type="SUPFAM" id="SSF53448">
    <property type="entry name" value="Nucleotide-diphospho-sugar transferases"/>
    <property type="match status" value="1"/>
</dbReference>
<dbReference type="Gene3D" id="3.90.550.10">
    <property type="entry name" value="Spore Coat Polysaccharide Biosynthesis Protein SpsA, Chain A"/>
    <property type="match status" value="1"/>
</dbReference>
<feature type="region of interest" description="Disordered" evidence="1">
    <location>
        <begin position="482"/>
        <end position="540"/>
    </location>
</feature>
<reference evidence="2" key="1">
    <citation type="journal article" date="2021" name="Proc. Natl. Acad. Sci. U.S.A.">
        <title>Three genomes in the algal genus Volvox reveal the fate of a haploid sex-determining region after a transition to homothallism.</title>
        <authorList>
            <person name="Yamamoto K."/>
            <person name="Hamaji T."/>
            <person name="Kawai-Toyooka H."/>
            <person name="Matsuzaki R."/>
            <person name="Takahashi F."/>
            <person name="Nishimura Y."/>
            <person name="Kawachi M."/>
            <person name="Noguchi H."/>
            <person name="Minakuchi Y."/>
            <person name="Umen J.G."/>
            <person name="Toyoda A."/>
            <person name="Nozaki H."/>
        </authorList>
    </citation>
    <scope>NUCLEOTIDE SEQUENCE</scope>
    <source>
        <strain evidence="3">NIES-3785</strain>
        <strain evidence="2">NIES-3786</strain>
    </source>
</reference>
<dbReference type="Gene3D" id="3.40.50.11350">
    <property type="match status" value="1"/>
</dbReference>
<proteinExistence type="predicted"/>
<evidence type="ECO:0000313" key="3">
    <source>
        <dbReference type="EMBL" id="GIL95310.1"/>
    </source>
</evidence>
<accession>A0A8J4CH65</accession>
<feature type="compositionally biased region" description="Basic and acidic residues" evidence="1">
    <location>
        <begin position="520"/>
        <end position="540"/>
    </location>
</feature>
<protein>
    <submittedName>
        <fullName evidence="2">Uncharacterized protein</fullName>
    </submittedName>
</protein>
<feature type="compositionally biased region" description="Polar residues" evidence="1">
    <location>
        <begin position="437"/>
        <end position="447"/>
    </location>
</feature>
<gene>
    <name evidence="2" type="ORF">Vretifemale_10756</name>
    <name evidence="3" type="ORF">Vretimale_1367</name>
</gene>
<dbReference type="EMBL" id="BNCP01000022">
    <property type="protein sequence ID" value="GIL81751.1"/>
    <property type="molecule type" value="Genomic_DNA"/>
</dbReference>
<dbReference type="InterPro" id="IPR029044">
    <property type="entry name" value="Nucleotide-diphossugar_trans"/>
</dbReference>